<reference evidence="1" key="1">
    <citation type="journal article" date="2014" name="Front. Microbiol.">
        <title>High frequency of phylogenetically diverse reductive dehalogenase-homologous genes in deep subseafloor sedimentary metagenomes.</title>
        <authorList>
            <person name="Kawai M."/>
            <person name="Futagami T."/>
            <person name="Toyoda A."/>
            <person name="Takaki Y."/>
            <person name="Nishi S."/>
            <person name="Hori S."/>
            <person name="Arai W."/>
            <person name="Tsubouchi T."/>
            <person name="Morono Y."/>
            <person name="Uchiyama I."/>
            <person name="Ito T."/>
            <person name="Fujiyama A."/>
            <person name="Inagaki F."/>
            <person name="Takami H."/>
        </authorList>
    </citation>
    <scope>NUCLEOTIDE SEQUENCE</scope>
    <source>
        <strain evidence="1">Expedition CK06-06</strain>
    </source>
</reference>
<evidence type="ECO:0000313" key="1">
    <source>
        <dbReference type="EMBL" id="GAH88562.1"/>
    </source>
</evidence>
<organism evidence="1">
    <name type="scientific">marine sediment metagenome</name>
    <dbReference type="NCBI Taxonomy" id="412755"/>
    <lineage>
        <taxon>unclassified sequences</taxon>
        <taxon>metagenomes</taxon>
        <taxon>ecological metagenomes</taxon>
    </lineage>
</organism>
<proteinExistence type="predicted"/>
<gene>
    <name evidence="1" type="ORF">S03H2_56581</name>
</gene>
<protein>
    <submittedName>
        <fullName evidence="1">Uncharacterized protein</fullName>
    </submittedName>
</protein>
<dbReference type="EMBL" id="BARU01036207">
    <property type="protein sequence ID" value="GAH88562.1"/>
    <property type="molecule type" value="Genomic_DNA"/>
</dbReference>
<accession>X1J3M2</accession>
<comment type="caution">
    <text evidence="1">The sequence shown here is derived from an EMBL/GenBank/DDBJ whole genome shotgun (WGS) entry which is preliminary data.</text>
</comment>
<feature type="non-terminal residue" evidence="1">
    <location>
        <position position="30"/>
    </location>
</feature>
<sequence length="30" mass="3523">MYEDIVNAPYLEDFREELQAIFNLNCPCTA</sequence>
<name>X1J3M2_9ZZZZ</name>
<dbReference type="AlphaFoldDB" id="X1J3M2"/>